<dbReference type="InterPro" id="IPR036188">
    <property type="entry name" value="FAD/NAD-bd_sf"/>
</dbReference>
<dbReference type="InterPro" id="IPR050346">
    <property type="entry name" value="FMO-like"/>
</dbReference>
<dbReference type="EMBL" id="QGNW01000106">
    <property type="protein sequence ID" value="RVW96661.1"/>
    <property type="molecule type" value="Genomic_DNA"/>
</dbReference>
<dbReference type="PROSITE" id="PS51257">
    <property type="entry name" value="PROKAR_LIPOPROTEIN"/>
    <property type="match status" value="1"/>
</dbReference>
<reference evidence="4 5" key="1">
    <citation type="journal article" date="2018" name="PLoS Genet.">
        <title>Population sequencing reveals clonal diversity and ancestral inbreeding in the grapevine cultivar Chardonnay.</title>
        <authorList>
            <person name="Roach M.J."/>
            <person name="Johnson D.L."/>
            <person name="Bohlmann J."/>
            <person name="van Vuuren H.J."/>
            <person name="Jones S.J."/>
            <person name="Pretorius I.S."/>
            <person name="Schmidt S.A."/>
            <person name="Borneman A.R."/>
        </authorList>
    </citation>
    <scope>NUCLEOTIDE SEQUENCE [LARGE SCALE GENOMIC DNA]</scope>
    <source>
        <strain evidence="5">cv. Chardonnay</strain>
        <tissue evidence="4">Leaf</tissue>
    </source>
</reference>
<organism evidence="4 5">
    <name type="scientific">Vitis vinifera</name>
    <name type="common">Grape</name>
    <dbReference type="NCBI Taxonomy" id="29760"/>
    <lineage>
        <taxon>Eukaryota</taxon>
        <taxon>Viridiplantae</taxon>
        <taxon>Streptophyta</taxon>
        <taxon>Embryophyta</taxon>
        <taxon>Tracheophyta</taxon>
        <taxon>Spermatophyta</taxon>
        <taxon>Magnoliopsida</taxon>
        <taxon>eudicotyledons</taxon>
        <taxon>Gunneridae</taxon>
        <taxon>Pentapetalae</taxon>
        <taxon>rosids</taxon>
        <taxon>Vitales</taxon>
        <taxon>Vitaceae</taxon>
        <taxon>Viteae</taxon>
        <taxon>Vitis</taxon>
    </lineage>
</organism>
<dbReference type="SUPFAM" id="SSF51905">
    <property type="entry name" value="FAD/NAD(P)-binding domain"/>
    <property type="match status" value="1"/>
</dbReference>
<gene>
    <name evidence="4" type="ORF">CK203_020467</name>
</gene>
<dbReference type="Proteomes" id="UP000288805">
    <property type="component" value="Unassembled WGS sequence"/>
</dbReference>
<evidence type="ECO:0000256" key="2">
    <source>
        <dbReference type="ARBA" id="ARBA00022827"/>
    </source>
</evidence>
<keyword evidence="2" id="KW-0274">FAD</keyword>
<accession>A0A438IIW8</accession>
<dbReference type="AlphaFoldDB" id="A0A438IIW8"/>
<dbReference type="Gene3D" id="3.50.50.60">
    <property type="entry name" value="FAD/NAD(P)-binding domain"/>
    <property type="match status" value="1"/>
</dbReference>
<dbReference type="GO" id="GO:0016491">
    <property type="term" value="F:oxidoreductase activity"/>
    <property type="evidence" value="ECO:0007669"/>
    <property type="project" value="UniProtKB-KW"/>
</dbReference>
<sequence length="274" mass="31465">MERKVAIVGAGISGILACKCTLSKGYTLVAVESQGSIGSYAHHFNLTRHIEFNSRVVSIEFEGAPEEELQAWELWDGNGEPFSSKGKWRITVENTQRLSTEVDLVEYPCRMLYKTKHWSLPDYQPWGIPLVYMYFNRFSELLVHKPGEGFILKEISSCLITTMPERDLVILATGFKGDEKLKDMFVSPAFKDCILGSPTASVPLYREYLKLTSEMRCRWVAELLDGTFKLPSTKEMEKDAERRDKYMKQYSGGYYRRSCTDALHIWYMINSGRT</sequence>
<evidence type="ECO:0000256" key="1">
    <source>
        <dbReference type="ARBA" id="ARBA00022630"/>
    </source>
</evidence>
<keyword evidence="1" id="KW-0285">Flavoprotein</keyword>
<dbReference type="PANTHER" id="PTHR23023">
    <property type="entry name" value="DIMETHYLANILINE MONOOXYGENASE"/>
    <property type="match status" value="1"/>
</dbReference>
<proteinExistence type="predicted"/>
<protein>
    <recommendedName>
        <fullName evidence="6">Flavin-containing monooxygenase</fullName>
    </recommendedName>
</protein>
<name>A0A438IIW8_VITVI</name>
<comment type="caution">
    <text evidence="4">The sequence shown here is derived from an EMBL/GenBank/DDBJ whole genome shotgun (WGS) entry which is preliminary data.</text>
</comment>
<evidence type="ECO:0000256" key="3">
    <source>
        <dbReference type="ARBA" id="ARBA00023002"/>
    </source>
</evidence>
<evidence type="ECO:0008006" key="6">
    <source>
        <dbReference type="Google" id="ProtNLM"/>
    </source>
</evidence>
<evidence type="ECO:0000313" key="5">
    <source>
        <dbReference type="Proteomes" id="UP000288805"/>
    </source>
</evidence>
<evidence type="ECO:0000313" key="4">
    <source>
        <dbReference type="EMBL" id="RVW96661.1"/>
    </source>
</evidence>
<keyword evidence="3" id="KW-0560">Oxidoreductase</keyword>